<evidence type="ECO:0000256" key="2">
    <source>
        <dbReference type="ARBA" id="ARBA00022771"/>
    </source>
</evidence>
<dbReference type="AlphaFoldDB" id="A0A0P7TI48"/>
<evidence type="ECO:0000256" key="3">
    <source>
        <dbReference type="ARBA" id="ARBA00022833"/>
    </source>
</evidence>
<keyword evidence="3 4" id="KW-0862">Zinc</keyword>
<evidence type="ECO:0000256" key="1">
    <source>
        <dbReference type="ARBA" id="ARBA00022723"/>
    </source>
</evidence>
<evidence type="ECO:0000313" key="8">
    <source>
        <dbReference type="Proteomes" id="UP000034805"/>
    </source>
</evidence>
<gene>
    <name evidence="7" type="ORF">Z043_121398</name>
</gene>
<accession>A0A0P7TI48</accession>
<reference evidence="7 8" key="1">
    <citation type="submission" date="2015-08" db="EMBL/GenBank/DDBJ databases">
        <title>The genome of the Asian arowana (Scleropages formosus).</title>
        <authorList>
            <person name="Tan M.H."/>
            <person name="Gan H.M."/>
            <person name="Croft L.J."/>
            <person name="Austin C.M."/>
        </authorList>
    </citation>
    <scope>NUCLEOTIDE SEQUENCE [LARGE SCALE GENOMIC DNA]</scope>
    <source>
        <strain evidence="7">Aro1</strain>
    </source>
</reference>
<dbReference type="Pfam" id="PF00642">
    <property type="entry name" value="zf-CCCH"/>
    <property type="match status" value="1"/>
</dbReference>
<proteinExistence type="predicted"/>
<organism evidence="7 8">
    <name type="scientific">Scleropages formosus</name>
    <name type="common">Asian bonytongue</name>
    <name type="synonym">Osteoglossum formosum</name>
    <dbReference type="NCBI Taxonomy" id="113540"/>
    <lineage>
        <taxon>Eukaryota</taxon>
        <taxon>Metazoa</taxon>
        <taxon>Chordata</taxon>
        <taxon>Craniata</taxon>
        <taxon>Vertebrata</taxon>
        <taxon>Euteleostomi</taxon>
        <taxon>Actinopterygii</taxon>
        <taxon>Neopterygii</taxon>
        <taxon>Teleostei</taxon>
        <taxon>Osteoglossocephala</taxon>
        <taxon>Osteoglossomorpha</taxon>
        <taxon>Osteoglossiformes</taxon>
        <taxon>Osteoglossidae</taxon>
        <taxon>Scleropages</taxon>
    </lineage>
</organism>
<comment type="caution">
    <text evidence="7">The sequence shown here is derived from an EMBL/GenBank/DDBJ whole genome shotgun (WGS) entry which is preliminary data.</text>
</comment>
<sequence length="319" mass="33685">MPAHGWSGKPRDGSSMDGLVGYGTSSESEEEEPRGGQSDQGENTGRGGCGPGVQKIRNFLLESRSGSSESDSEPDPEPQAAPDVPEKSVANPSSLPAQSLGRRLPPPPSAVLSGSSVFANPFREQTAERLSILEKHVPLTPDARPSQIGGRKMCVSYRRDGRCRFGSSCKFAHDSDLQRPVPLQGGAVNGPHGNPSNSIPTTERDWEGPQGESRKKRRVGLSDTLLPPKRALKQMFYTLIAAHTATLPSALRGIGIPSERGTTIKSPSSSGDLSSTIRELLSDGKCLVGNVSIPAADRGGRCRHGVKVPEGCGQGTVAY</sequence>
<dbReference type="InterPro" id="IPR000571">
    <property type="entry name" value="Znf_CCCH"/>
</dbReference>
<feature type="region of interest" description="Disordered" evidence="5">
    <location>
        <begin position="176"/>
        <end position="222"/>
    </location>
</feature>
<evidence type="ECO:0000256" key="4">
    <source>
        <dbReference type="PROSITE-ProRule" id="PRU00723"/>
    </source>
</evidence>
<evidence type="ECO:0000256" key="5">
    <source>
        <dbReference type="SAM" id="MobiDB-lite"/>
    </source>
</evidence>
<dbReference type="InterPro" id="IPR036855">
    <property type="entry name" value="Znf_CCCH_sf"/>
</dbReference>
<dbReference type="Proteomes" id="UP000034805">
    <property type="component" value="Unassembled WGS sequence"/>
</dbReference>
<feature type="domain" description="C3H1-type" evidence="6">
    <location>
        <begin position="148"/>
        <end position="176"/>
    </location>
</feature>
<keyword evidence="2 4" id="KW-0863">Zinc-finger</keyword>
<keyword evidence="1 4" id="KW-0479">Metal-binding</keyword>
<dbReference type="SUPFAM" id="SSF90229">
    <property type="entry name" value="CCCH zinc finger"/>
    <property type="match status" value="1"/>
</dbReference>
<evidence type="ECO:0000259" key="6">
    <source>
        <dbReference type="PROSITE" id="PS50103"/>
    </source>
</evidence>
<dbReference type="EMBL" id="JARO02010573">
    <property type="protein sequence ID" value="KPP60587.1"/>
    <property type="molecule type" value="Genomic_DNA"/>
</dbReference>
<name>A0A0P7TI48_SCLFO</name>
<feature type="region of interest" description="Disordered" evidence="5">
    <location>
        <begin position="1"/>
        <end position="112"/>
    </location>
</feature>
<feature type="zinc finger region" description="C3H1-type" evidence="4">
    <location>
        <begin position="148"/>
        <end position="176"/>
    </location>
</feature>
<dbReference type="GO" id="GO:0008270">
    <property type="term" value="F:zinc ion binding"/>
    <property type="evidence" value="ECO:0007669"/>
    <property type="project" value="UniProtKB-KW"/>
</dbReference>
<dbReference type="Gene3D" id="4.10.1000.10">
    <property type="entry name" value="Zinc finger, CCCH-type"/>
    <property type="match status" value="1"/>
</dbReference>
<dbReference type="PROSITE" id="PS50103">
    <property type="entry name" value="ZF_C3H1"/>
    <property type="match status" value="1"/>
</dbReference>
<evidence type="ECO:0000313" key="7">
    <source>
        <dbReference type="EMBL" id="KPP60587.1"/>
    </source>
</evidence>
<protein>
    <recommendedName>
        <fullName evidence="6">C3H1-type domain-containing protein</fullName>
    </recommendedName>
</protein>